<keyword evidence="2" id="KW-1185">Reference proteome</keyword>
<dbReference type="AlphaFoldDB" id="A0AAD9KWX9"/>
<dbReference type="EMBL" id="JAODUO010000508">
    <property type="protein sequence ID" value="KAK2179179.1"/>
    <property type="molecule type" value="Genomic_DNA"/>
</dbReference>
<dbReference type="GO" id="GO:0022900">
    <property type="term" value="P:electron transport chain"/>
    <property type="evidence" value="ECO:0007669"/>
    <property type="project" value="InterPro"/>
</dbReference>
<dbReference type="Proteomes" id="UP001209878">
    <property type="component" value="Unassembled WGS sequence"/>
</dbReference>
<name>A0AAD9KWX9_RIDPI</name>
<sequence>MPVYVRKSNLLTAPSLSSEIPDNDVWDFLQDPTLMVDQLPQPFRMVNKLVVQLIDDAWDTIAKREHERIAEASRYKPPQYQCGLQTQIPGKPHCISASSDGKFIFVGTTDSLVVIDALSQTTKDTWKDDSLDIINVNVVDIEEDVYLLSVTSDLGMLRMFVFYKELLYLVWSYEMESDKKSTVIKCESSSMGDYVGIGLENVSIHETWLDLYKLPRESWLKDLESVYSVMKERISAAAAAAVSLRTLPSARVLQ</sequence>
<dbReference type="SUPFAM" id="SSF50978">
    <property type="entry name" value="WD40 repeat-like"/>
    <property type="match status" value="1"/>
</dbReference>
<dbReference type="PANTHER" id="PTHR12219">
    <property type="entry name" value="NADH-UBIQUINONE OXIDOREDUCTASE"/>
    <property type="match status" value="1"/>
</dbReference>
<dbReference type="Pfam" id="PF21030">
    <property type="entry name" value="WDR93"/>
    <property type="match status" value="1"/>
</dbReference>
<reference evidence="1" key="1">
    <citation type="journal article" date="2023" name="Mol. Biol. Evol.">
        <title>Third-Generation Sequencing Reveals the Adaptive Role of the Epigenome in Three Deep-Sea Polychaetes.</title>
        <authorList>
            <person name="Perez M."/>
            <person name="Aroh O."/>
            <person name="Sun Y."/>
            <person name="Lan Y."/>
            <person name="Juniper S.K."/>
            <person name="Young C.R."/>
            <person name="Angers B."/>
            <person name="Qian P.Y."/>
        </authorList>
    </citation>
    <scope>NUCLEOTIDE SEQUENCE</scope>
    <source>
        <strain evidence="1">R07B-5</strain>
    </source>
</reference>
<evidence type="ECO:0000313" key="1">
    <source>
        <dbReference type="EMBL" id="KAK2179179.1"/>
    </source>
</evidence>
<proteinExistence type="predicted"/>
<comment type="caution">
    <text evidence="1">The sequence shown here is derived from an EMBL/GenBank/DDBJ whole genome shotgun (WGS) entry which is preliminary data.</text>
</comment>
<organism evidence="1 2">
    <name type="scientific">Ridgeia piscesae</name>
    <name type="common">Tubeworm</name>
    <dbReference type="NCBI Taxonomy" id="27915"/>
    <lineage>
        <taxon>Eukaryota</taxon>
        <taxon>Metazoa</taxon>
        <taxon>Spiralia</taxon>
        <taxon>Lophotrochozoa</taxon>
        <taxon>Annelida</taxon>
        <taxon>Polychaeta</taxon>
        <taxon>Sedentaria</taxon>
        <taxon>Canalipalpata</taxon>
        <taxon>Sabellida</taxon>
        <taxon>Siboglinidae</taxon>
        <taxon>Ridgeia</taxon>
    </lineage>
</organism>
<dbReference type="PANTHER" id="PTHR12219:SF17">
    <property type="entry name" value="WD REPEAT-CONTAINING PROTEIN 93"/>
    <property type="match status" value="1"/>
</dbReference>
<accession>A0AAD9KWX9</accession>
<dbReference type="InterPro" id="IPR049547">
    <property type="entry name" value="WDR93_beta-prop"/>
</dbReference>
<dbReference type="InterPro" id="IPR036322">
    <property type="entry name" value="WD40_repeat_dom_sf"/>
</dbReference>
<evidence type="ECO:0000313" key="2">
    <source>
        <dbReference type="Proteomes" id="UP001209878"/>
    </source>
</evidence>
<dbReference type="InterPro" id="IPR006885">
    <property type="entry name" value="NADH_UbQ_FeS_4_mit-like"/>
</dbReference>
<gene>
    <name evidence="1" type="ORF">NP493_505g03005</name>
</gene>
<protein>
    <submittedName>
        <fullName evidence="1">Uncharacterized protein</fullName>
    </submittedName>
</protein>